<dbReference type="OrthoDB" id="447290at2759"/>
<keyword evidence="2" id="KW-0819">tRNA processing</keyword>
<dbReference type="PROSITE" id="PS50984">
    <property type="entry name" value="TRUD"/>
    <property type="match status" value="1"/>
</dbReference>
<sequence length="684" mass="75494">MMTSCLAEKACEREERVGMRFFLMDAFFAKSGTNVAFKRPLVSLKTLYSDFVVRELSLLYNNGEPLVLESVPVPERLGAGAKAVKRPRRNVEQAGEEAETKNEEGENEGEATATTLDVQQALLLERVQARFTSLLSQEDLASLLDALRTGTDRVTLRASLTKAQRTELHAAVKEILGATHISRTLDGVLVIENSTSATRREEMRRSNPIRLQKFLHFTLYKENMDSNSALRAIAAQIGIPLRQLLFSGTKDKRAVTLQRVAVRGLSRERLAEINARSFGPDCKVKVCGFQEAETGLRLGDTMGNHFLIALRLLPDSPQLTPDMLKVVQEAVGSIGAVNYYGLQRFGTTEVLTSDVGIKLLSGEFEQALRMLFHSKAIVEPNIFSSKEAVERRDFAEALKLLPRYCFQERDILKHLVRCPNDFLGAFHRIPRTLGMLYCHAVQSLIWNLMATERLKLGLEPLPGDLLSKSRYIRIQKSGSRPNGTDDEDNDLRAILKEEGLPEVVRLTAEDAGTGLFRLSDVLLTVPGPDEELQYPDVAGCTREAYAATLTLMGAEMLLNTENPLVKVYHYHGAYRPLVVRPKRLKLRLMDAKGPRAPLLPTDLERLAASSVPNGVGNHDTEHDDCTTTPVSKAIVAEFSLPPGSYATSVLREFSISCSEGYHTAVAAEADDSSTLNGGVDAAAS</sequence>
<dbReference type="PROSITE" id="PS01268">
    <property type="entry name" value="UPF0024"/>
    <property type="match status" value="1"/>
</dbReference>
<evidence type="ECO:0000256" key="3">
    <source>
        <dbReference type="ARBA" id="ARBA00023235"/>
    </source>
</evidence>
<evidence type="ECO:0000256" key="2">
    <source>
        <dbReference type="ARBA" id="ARBA00022694"/>
    </source>
</evidence>
<dbReference type="GO" id="GO:0008033">
    <property type="term" value="P:tRNA processing"/>
    <property type="evidence" value="ECO:0007669"/>
    <property type="project" value="UniProtKB-KW"/>
</dbReference>
<dbReference type="InterPro" id="IPR042214">
    <property type="entry name" value="TruD_catalytic"/>
</dbReference>
<organism evidence="6 7">
    <name type="scientific">Trypanosoma rangeli SC58</name>
    <dbReference type="NCBI Taxonomy" id="429131"/>
    <lineage>
        <taxon>Eukaryota</taxon>
        <taxon>Discoba</taxon>
        <taxon>Euglenozoa</taxon>
        <taxon>Kinetoplastea</taxon>
        <taxon>Metakinetoplastina</taxon>
        <taxon>Trypanosomatida</taxon>
        <taxon>Trypanosomatidae</taxon>
        <taxon>Trypanosoma</taxon>
        <taxon>Herpetosoma</taxon>
    </lineage>
</organism>
<dbReference type="SUPFAM" id="SSF55120">
    <property type="entry name" value="Pseudouridine synthase"/>
    <property type="match status" value="1"/>
</dbReference>
<gene>
    <name evidence="6" type="ORF">TRSC58_04797</name>
</gene>
<comment type="caution">
    <text evidence="6">The sequence shown here is derived from an EMBL/GenBank/DDBJ whole genome shotgun (WGS) entry which is preliminary data.</text>
</comment>
<protein>
    <recommendedName>
        <fullName evidence="5">TRUD domain-containing protein</fullName>
    </recommendedName>
</protein>
<dbReference type="GO" id="GO:0009982">
    <property type="term" value="F:pseudouridine synthase activity"/>
    <property type="evidence" value="ECO:0007669"/>
    <property type="project" value="InterPro"/>
</dbReference>
<dbReference type="NCBIfam" id="TIGR00094">
    <property type="entry name" value="tRNA_TruD_broad"/>
    <property type="match status" value="1"/>
</dbReference>
<dbReference type="GO" id="GO:0001522">
    <property type="term" value="P:pseudouridine synthesis"/>
    <property type="evidence" value="ECO:0007669"/>
    <property type="project" value="InterPro"/>
</dbReference>
<dbReference type="PIRSF" id="PIRSF037016">
    <property type="entry name" value="Pseudouridin_synth_euk_prd"/>
    <property type="match status" value="1"/>
</dbReference>
<evidence type="ECO:0000259" key="5">
    <source>
        <dbReference type="PROSITE" id="PS50984"/>
    </source>
</evidence>
<dbReference type="InterPro" id="IPR001656">
    <property type="entry name" value="PsdUridine_synth_TruD"/>
</dbReference>
<dbReference type="InterPro" id="IPR020103">
    <property type="entry name" value="PsdUridine_synth_cat_dom_sf"/>
</dbReference>
<evidence type="ECO:0000313" key="7">
    <source>
        <dbReference type="Proteomes" id="UP000031737"/>
    </source>
</evidence>
<accession>A0A061IWK1</accession>
<feature type="region of interest" description="Disordered" evidence="4">
    <location>
        <begin position="82"/>
        <end position="112"/>
    </location>
</feature>
<feature type="domain" description="TRUD" evidence="5">
    <location>
        <begin position="335"/>
        <end position="580"/>
    </location>
</feature>
<dbReference type="InterPro" id="IPR011760">
    <property type="entry name" value="PsdUridine_synth_TruD_insert"/>
</dbReference>
<dbReference type="GO" id="GO:0005634">
    <property type="term" value="C:nucleus"/>
    <property type="evidence" value="ECO:0007669"/>
    <property type="project" value="TreeGrafter"/>
</dbReference>
<name>A0A061IWK1_TRYRA</name>
<evidence type="ECO:0000256" key="1">
    <source>
        <dbReference type="ARBA" id="ARBA00007953"/>
    </source>
</evidence>
<dbReference type="InterPro" id="IPR020119">
    <property type="entry name" value="PsdUridine_synth_TruD_CS"/>
</dbReference>
<reference evidence="6 7" key="1">
    <citation type="submission" date="2013-07" db="EMBL/GenBank/DDBJ databases">
        <authorList>
            <person name="Stoco P.H."/>
            <person name="Wagner G."/>
            <person name="Gerber A."/>
            <person name="Zaha A."/>
            <person name="Thompson C."/>
            <person name="Bartholomeu D.C."/>
            <person name="Luckemeyer D.D."/>
            <person name="Bahia D."/>
            <person name="Loreto E."/>
            <person name="Prestes E.B."/>
            <person name="Lima F.M."/>
            <person name="Rodrigues-Luiz G."/>
            <person name="Vallejo G.A."/>
            <person name="Filho J.F."/>
            <person name="Monteiro K.M."/>
            <person name="Tyler K.M."/>
            <person name="de Almeida L.G."/>
            <person name="Ortiz M.F."/>
            <person name="Siervo M.A."/>
            <person name="de Moraes M.H."/>
            <person name="Cunha O.L."/>
            <person name="Mendonca-Neto R."/>
            <person name="Silva R."/>
            <person name="Teixeira S.M."/>
            <person name="Murta S.M."/>
            <person name="Sincero T.C."/>
            <person name="Mendes T.A."/>
            <person name="Urmenyi T.P."/>
            <person name="Silva V.G."/>
            <person name="da Rocha W.D."/>
            <person name="Andersson B."/>
            <person name="Romanha A.J."/>
            <person name="Steindel M."/>
            <person name="de Vasconcelos A.T."/>
            <person name="Grisard E.C."/>
        </authorList>
    </citation>
    <scope>NUCLEOTIDE SEQUENCE [LARGE SCALE GENOMIC DNA]</scope>
    <source>
        <strain evidence="6 7">SC58</strain>
    </source>
</reference>
<dbReference type="PANTHER" id="PTHR13326">
    <property type="entry name" value="TRNA PSEUDOURIDINE SYNTHASE D"/>
    <property type="match status" value="1"/>
</dbReference>
<dbReference type="Gene3D" id="3.30.70.3160">
    <property type="match status" value="1"/>
</dbReference>
<dbReference type="Gene3D" id="3.30.2350.20">
    <property type="entry name" value="TruD, catalytic domain"/>
    <property type="match status" value="1"/>
</dbReference>
<evidence type="ECO:0000256" key="4">
    <source>
        <dbReference type="SAM" id="MobiDB-lite"/>
    </source>
</evidence>
<dbReference type="AlphaFoldDB" id="A0A061IWK1"/>
<dbReference type="PANTHER" id="PTHR13326:SF21">
    <property type="entry name" value="PSEUDOURIDYLATE SYNTHASE PUS7L"/>
    <property type="match status" value="1"/>
</dbReference>
<proteinExistence type="inferred from homology"/>
<dbReference type="CDD" id="cd02576">
    <property type="entry name" value="PseudoU_synth_ScPUS7"/>
    <property type="match status" value="1"/>
</dbReference>
<dbReference type="EMBL" id="AUPL01004797">
    <property type="protein sequence ID" value="ESL07513.1"/>
    <property type="molecule type" value="Genomic_DNA"/>
</dbReference>
<dbReference type="Proteomes" id="UP000031737">
    <property type="component" value="Unassembled WGS sequence"/>
</dbReference>
<evidence type="ECO:0000313" key="6">
    <source>
        <dbReference type="EMBL" id="ESL07513.1"/>
    </source>
</evidence>
<dbReference type="Pfam" id="PF01142">
    <property type="entry name" value="TruD"/>
    <property type="match status" value="1"/>
</dbReference>
<comment type="similarity">
    <text evidence="1">Belongs to the pseudouridine synthase TruD family.</text>
</comment>
<dbReference type="GO" id="GO:0003723">
    <property type="term" value="F:RNA binding"/>
    <property type="evidence" value="ECO:0007669"/>
    <property type="project" value="InterPro"/>
</dbReference>
<dbReference type="VEuPathDB" id="TriTrypDB:TRSC58_04797"/>
<keyword evidence="3" id="KW-0413">Isomerase</keyword>
<keyword evidence="7" id="KW-1185">Reference proteome</keyword>